<gene>
    <name evidence="1" type="ORF">F0U83_15865</name>
</gene>
<keyword evidence="2" id="KW-1185">Reference proteome</keyword>
<dbReference type="KEGG" id="ncu:F0U83_15865"/>
<dbReference type="OrthoDB" id="6120292at2"/>
<dbReference type="RefSeq" id="WP_138988115.1">
    <property type="nucleotide sequence ID" value="NZ_CP043869.1"/>
</dbReference>
<dbReference type="EMBL" id="CP043869">
    <property type="protein sequence ID" value="QEQ98067.1"/>
    <property type="molecule type" value="Genomic_DNA"/>
</dbReference>
<organism evidence="1 2">
    <name type="scientific">Neptunomonas concharum</name>
    <dbReference type="NCBI Taxonomy" id="1031538"/>
    <lineage>
        <taxon>Bacteria</taxon>
        <taxon>Pseudomonadati</taxon>
        <taxon>Pseudomonadota</taxon>
        <taxon>Gammaproteobacteria</taxon>
        <taxon>Oceanospirillales</taxon>
        <taxon>Oceanospirillaceae</taxon>
        <taxon>Neptunomonas</taxon>
    </lineage>
</organism>
<protein>
    <submittedName>
        <fullName evidence="1">Uncharacterized protein</fullName>
    </submittedName>
</protein>
<dbReference type="Proteomes" id="UP000324760">
    <property type="component" value="Chromosome"/>
</dbReference>
<evidence type="ECO:0000313" key="1">
    <source>
        <dbReference type="EMBL" id="QEQ98067.1"/>
    </source>
</evidence>
<name>A0A5P1REN6_9GAMM</name>
<evidence type="ECO:0000313" key="2">
    <source>
        <dbReference type="Proteomes" id="UP000324760"/>
    </source>
</evidence>
<reference evidence="1 2" key="1">
    <citation type="journal article" date="2019" name="Biochem. Eng. J.">
        <title>Metabolic engineering of the marine bacteria Neptunomonas concharum for the production of acetoin and meso-2,3-butanediol from acetate.</title>
        <authorList>
            <person name="Li W."/>
            <person name="Pu N."/>
            <person name="Liu C.-X."/>
            <person name="Yuan Q.-P."/>
            <person name="Li Z.-J."/>
        </authorList>
    </citation>
    <scope>NUCLEOTIDE SEQUENCE [LARGE SCALE GENOMIC DNA]</scope>
    <source>
        <strain evidence="1 2">JCM17730</strain>
    </source>
</reference>
<dbReference type="AlphaFoldDB" id="A0A5P1REN6"/>
<proteinExistence type="predicted"/>
<sequence length="163" mass="18696">MKKWILAFLVLANALTFFGFVMLEKPQQEEESLALERAMELRFVTEVPDQALTKRSEPLVFKELDKDGLCYEYRGIGTQADADQIAAFMTEQGLEPLILLDDAQDARAELPERQETGQYRVRLKLISDENLINKINDVLLEAYRSIKIEKKVCKGVASQKRDQ</sequence>
<accession>A0A5P1REN6</accession>